<keyword evidence="3" id="KW-0808">Transferase</keyword>
<name>A0A1I7HVU7_9FLAO</name>
<reference evidence="4" key="1">
    <citation type="submission" date="2016-10" db="EMBL/GenBank/DDBJ databases">
        <authorList>
            <person name="Varghese N."/>
            <person name="Submissions S."/>
        </authorList>
    </citation>
    <scope>NUCLEOTIDE SEQUENCE [LARGE SCALE GENOMIC DNA]</scope>
    <source>
        <strain evidence="4">CGMCC 1.12333</strain>
    </source>
</reference>
<evidence type="ECO:0000313" key="3">
    <source>
        <dbReference type="EMBL" id="SFU64787.1"/>
    </source>
</evidence>
<comment type="similarity">
    <text evidence="1">Belongs to the glycosyltransferase 2 family. WaaE/KdtX subfamily.</text>
</comment>
<sequence>MRQKISALVITLNEINNIKNCIDSLSFADEIVVIDSYSTDGTWEFLQKAPNITAYQHAFENYMTQRSYALSKTNFDWVLFIDADEVITAPLQNEILNVLEKPGHEVYYFYRQFIMNGKPLKYSGFQTDKQQRLFLKTNVHYDKNRIVHEGLIYEGSSTVLKNKLEHHFFKSEEDYTRRILYYGKLRGQELFKKGIKPTFFHYYLKPLFRFLKKYIIRLGILDGYNGYLISKINAQGIKERYLEVDRQRKEYKN</sequence>
<dbReference type="InterPro" id="IPR029044">
    <property type="entry name" value="Nucleotide-diphossugar_trans"/>
</dbReference>
<dbReference type="Gene3D" id="3.90.550.10">
    <property type="entry name" value="Spore Coat Polysaccharide Biosynthesis Protein SpsA, Chain A"/>
    <property type="match status" value="1"/>
</dbReference>
<dbReference type="PANTHER" id="PTHR43630:SF2">
    <property type="entry name" value="GLYCOSYLTRANSFERASE"/>
    <property type="match status" value="1"/>
</dbReference>
<dbReference type="InterPro" id="IPR001173">
    <property type="entry name" value="Glyco_trans_2-like"/>
</dbReference>
<dbReference type="Pfam" id="PF00535">
    <property type="entry name" value="Glycos_transf_2"/>
    <property type="match status" value="1"/>
</dbReference>
<dbReference type="CDD" id="cd02511">
    <property type="entry name" value="Beta4Glucosyltransferase"/>
    <property type="match status" value="1"/>
</dbReference>
<evidence type="ECO:0000313" key="4">
    <source>
        <dbReference type="Proteomes" id="UP000199138"/>
    </source>
</evidence>
<accession>A0A1I7HVU7</accession>
<evidence type="ECO:0000256" key="1">
    <source>
        <dbReference type="ARBA" id="ARBA00038494"/>
    </source>
</evidence>
<dbReference type="GO" id="GO:0016740">
    <property type="term" value="F:transferase activity"/>
    <property type="evidence" value="ECO:0007669"/>
    <property type="project" value="UniProtKB-KW"/>
</dbReference>
<dbReference type="SUPFAM" id="SSF53448">
    <property type="entry name" value="Nucleotide-diphospho-sugar transferases"/>
    <property type="match status" value="1"/>
</dbReference>
<dbReference type="AlphaFoldDB" id="A0A1I7HVU7"/>
<proteinExistence type="inferred from homology"/>
<protein>
    <submittedName>
        <fullName evidence="3">Glycosyltransferase involved in cell wall bisynthesis</fullName>
    </submittedName>
</protein>
<organism evidence="3 4">
    <name type="scientific">Pustulibacterium marinum</name>
    <dbReference type="NCBI Taxonomy" id="1224947"/>
    <lineage>
        <taxon>Bacteria</taxon>
        <taxon>Pseudomonadati</taxon>
        <taxon>Bacteroidota</taxon>
        <taxon>Flavobacteriia</taxon>
        <taxon>Flavobacteriales</taxon>
        <taxon>Flavobacteriaceae</taxon>
        <taxon>Pustulibacterium</taxon>
    </lineage>
</organism>
<dbReference type="Proteomes" id="UP000199138">
    <property type="component" value="Unassembled WGS sequence"/>
</dbReference>
<dbReference type="STRING" id="1224947.SAMN05216480_11167"/>
<dbReference type="EMBL" id="FPBK01000011">
    <property type="protein sequence ID" value="SFU64787.1"/>
    <property type="molecule type" value="Genomic_DNA"/>
</dbReference>
<dbReference type="RefSeq" id="WP_093025731.1">
    <property type="nucleotide sequence ID" value="NZ_FPBK01000011.1"/>
</dbReference>
<dbReference type="OrthoDB" id="9815923at2"/>
<dbReference type="PANTHER" id="PTHR43630">
    <property type="entry name" value="POLY-BETA-1,6-N-ACETYL-D-GLUCOSAMINE SYNTHASE"/>
    <property type="match status" value="1"/>
</dbReference>
<feature type="domain" description="Glycosyltransferase 2-like" evidence="2">
    <location>
        <begin position="6"/>
        <end position="142"/>
    </location>
</feature>
<evidence type="ECO:0000259" key="2">
    <source>
        <dbReference type="Pfam" id="PF00535"/>
    </source>
</evidence>
<keyword evidence="4" id="KW-1185">Reference proteome</keyword>
<gene>
    <name evidence="3" type="ORF">SAMN05216480_11167</name>
</gene>